<organism evidence="3 4">
    <name type="scientific">Mycena chlorophos</name>
    <name type="common">Agaric fungus</name>
    <name type="synonym">Agaricus chlorophos</name>
    <dbReference type="NCBI Taxonomy" id="658473"/>
    <lineage>
        <taxon>Eukaryota</taxon>
        <taxon>Fungi</taxon>
        <taxon>Dikarya</taxon>
        <taxon>Basidiomycota</taxon>
        <taxon>Agaricomycotina</taxon>
        <taxon>Agaricomycetes</taxon>
        <taxon>Agaricomycetidae</taxon>
        <taxon>Agaricales</taxon>
        <taxon>Marasmiineae</taxon>
        <taxon>Mycenaceae</taxon>
        <taxon>Mycena</taxon>
    </lineage>
</organism>
<dbReference type="SMART" id="SM00248">
    <property type="entry name" value="ANK"/>
    <property type="match status" value="4"/>
</dbReference>
<feature type="repeat" description="ANK" evidence="1">
    <location>
        <begin position="131"/>
        <end position="163"/>
    </location>
</feature>
<evidence type="ECO:0000259" key="2">
    <source>
        <dbReference type="PROSITE" id="PS50181"/>
    </source>
</evidence>
<evidence type="ECO:0000313" key="3">
    <source>
        <dbReference type="EMBL" id="GAT50481.1"/>
    </source>
</evidence>
<reference evidence="3" key="1">
    <citation type="submission" date="2014-09" db="EMBL/GenBank/DDBJ databases">
        <title>Genome sequence of the luminous mushroom Mycena chlorophos for searching fungal bioluminescence genes.</title>
        <authorList>
            <person name="Tanaka Y."/>
            <person name="Kasuga D."/>
            <person name="Oba Y."/>
            <person name="Hase S."/>
            <person name="Sato K."/>
            <person name="Oba Y."/>
            <person name="Sakakibara Y."/>
        </authorList>
    </citation>
    <scope>NUCLEOTIDE SEQUENCE</scope>
</reference>
<dbReference type="InterPro" id="IPR051616">
    <property type="entry name" value="Cul2-RING_E3_ligase_SR"/>
</dbReference>
<dbReference type="Proteomes" id="UP000815677">
    <property type="component" value="Unassembled WGS sequence"/>
</dbReference>
<feature type="repeat" description="ANK" evidence="1">
    <location>
        <begin position="101"/>
        <end position="129"/>
    </location>
</feature>
<dbReference type="InterPro" id="IPR001810">
    <property type="entry name" value="F-box_dom"/>
</dbReference>
<dbReference type="Pfam" id="PF13606">
    <property type="entry name" value="Ank_3"/>
    <property type="match status" value="1"/>
</dbReference>
<accession>A0ABQ0LH36</accession>
<dbReference type="PROSITE" id="PS50181">
    <property type="entry name" value="FBOX"/>
    <property type="match status" value="1"/>
</dbReference>
<keyword evidence="4" id="KW-1185">Reference proteome</keyword>
<dbReference type="EMBL" id="DF846517">
    <property type="protein sequence ID" value="GAT50481.1"/>
    <property type="molecule type" value="Genomic_DNA"/>
</dbReference>
<protein>
    <recommendedName>
        <fullName evidence="2">F-box domain-containing protein</fullName>
    </recommendedName>
</protein>
<dbReference type="InterPro" id="IPR036770">
    <property type="entry name" value="Ankyrin_rpt-contain_sf"/>
</dbReference>
<dbReference type="Pfam" id="PF12796">
    <property type="entry name" value="Ank_2"/>
    <property type="match status" value="1"/>
</dbReference>
<dbReference type="Gene3D" id="1.25.40.20">
    <property type="entry name" value="Ankyrin repeat-containing domain"/>
    <property type="match status" value="1"/>
</dbReference>
<dbReference type="SUPFAM" id="SSF48403">
    <property type="entry name" value="Ankyrin repeat"/>
    <property type="match status" value="1"/>
</dbReference>
<feature type="repeat" description="ANK" evidence="1">
    <location>
        <begin position="200"/>
        <end position="226"/>
    </location>
</feature>
<dbReference type="PROSITE" id="PS50088">
    <property type="entry name" value="ANK_REPEAT"/>
    <property type="match status" value="3"/>
</dbReference>
<feature type="domain" description="F-box" evidence="2">
    <location>
        <begin position="16"/>
        <end position="65"/>
    </location>
</feature>
<keyword evidence="1" id="KW-0040">ANK repeat</keyword>
<name>A0ABQ0LH36_MYCCL</name>
<sequence length="351" mass="38580">MSSTQPLGGCFPAPAMVSLSALPPELILNLSTLLSTGDLNSLTRVASNFRTLLQQELEARLTYDLAKTLLPWSIRTHRPHILAKILAAPHFLDPRWGTPPPLLLAADLQDLECVRLLLEAGADVSVDHGQEEVQALHKAVQHGNIPMARLLLEHGAEVDVSFGCDGASENSLHWAVQTGQIDMARMLLDDFDADLEARGHFGTPLGFAVLSRQLEMVKFLLERGADATKIVHMYILLEGAPPPPLSANMAYIALGLRKPIDHRRAEAMRRFRQRKGMPETEAIPWTGLPMGEERKTMLALLLKAGARRDGAMETIHKNLTALAEAAVCTEQELLKMVEIMFDEAEIHVAAL</sequence>
<dbReference type="PROSITE" id="PS50297">
    <property type="entry name" value="ANK_REP_REGION"/>
    <property type="match status" value="2"/>
</dbReference>
<gene>
    <name evidence="3" type="ORF">MCHLO_07723</name>
</gene>
<evidence type="ECO:0000313" key="4">
    <source>
        <dbReference type="Proteomes" id="UP000815677"/>
    </source>
</evidence>
<evidence type="ECO:0000256" key="1">
    <source>
        <dbReference type="PROSITE-ProRule" id="PRU00023"/>
    </source>
</evidence>
<proteinExistence type="predicted"/>
<dbReference type="PANTHER" id="PTHR46224:SF64">
    <property type="entry name" value="IQ MOTIF AND ANKYRIN REPEAT DOMAIN-CONTAINING PROTEIN 1"/>
    <property type="match status" value="1"/>
</dbReference>
<dbReference type="PANTHER" id="PTHR46224">
    <property type="entry name" value="ANKYRIN REPEAT FAMILY PROTEIN"/>
    <property type="match status" value="1"/>
</dbReference>
<dbReference type="InterPro" id="IPR002110">
    <property type="entry name" value="Ankyrin_rpt"/>
</dbReference>